<keyword evidence="3" id="KW-0540">Nuclease</keyword>
<keyword evidence="2" id="KW-1277">Toxin-antitoxin system</keyword>
<evidence type="ECO:0000256" key="7">
    <source>
        <dbReference type="ARBA" id="ARBA00038093"/>
    </source>
</evidence>
<comment type="similarity">
    <text evidence="7">Belongs to the PINc/VapC protein family.</text>
</comment>
<evidence type="ECO:0000313" key="10">
    <source>
        <dbReference type="Proteomes" id="UP001499909"/>
    </source>
</evidence>
<dbReference type="PANTHER" id="PTHR33653:SF1">
    <property type="entry name" value="RIBONUCLEASE VAPC2"/>
    <property type="match status" value="1"/>
</dbReference>
<accession>A0ABP7NSX3</accession>
<evidence type="ECO:0000259" key="8">
    <source>
        <dbReference type="Pfam" id="PF01850"/>
    </source>
</evidence>
<dbReference type="SUPFAM" id="SSF88723">
    <property type="entry name" value="PIN domain-like"/>
    <property type="match status" value="1"/>
</dbReference>
<dbReference type="PANTHER" id="PTHR33653">
    <property type="entry name" value="RIBONUCLEASE VAPC2"/>
    <property type="match status" value="1"/>
</dbReference>
<name>A0ABP7NSX3_9BACT</name>
<evidence type="ECO:0000256" key="6">
    <source>
        <dbReference type="ARBA" id="ARBA00022842"/>
    </source>
</evidence>
<comment type="cofactor">
    <cofactor evidence="1">
        <name>Mg(2+)</name>
        <dbReference type="ChEBI" id="CHEBI:18420"/>
    </cofactor>
</comment>
<evidence type="ECO:0000313" key="9">
    <source>
        <dbReference type="EMBL" id="GAA3951911.1"/>
    </source>
</evidence>
<evidence type="ECO:0000256" key="3">
    <source>
        <dbReference type="ARBA" id="ARBA00022722"/>
    </source>
</evidence>
<sequence>MSQFLLDTNICVHLAKDEFGLVAKLRQVGYANCFLSEITIAEMLYGVENSAPTRQAANRQSLYHLQQAFAGRLLSIGSCLEIYAQQKAYLKRLGRLQGEFDMLIGSTALAHGLTLVTRNTRHFAELPGIQLENWIEDPRAAELPSEGVTVR</sequence>
<organism evidence="9 10">
    <name type="scientific">Hymenobacter algoricola</name>
    <dbReference type="NCBI Taxonomy" id="486267"/>
    <lineage>
        <taxon>Bacteria</taxon>
        <taxon>Pseudomonadati</taxon>
        <taxon>Bacteroidota</taxon>
        <taxon>Cytophagia</taxon>
        <taxon>Cytophagales</taxon>
        <taxon>Hymenobacteraceae</taxon>
        <taxon>Hymenobacter</taxon>
    </lineage>
</organism>
<dbReference type="RefSeq" id="WP_345117259.1">
    <property type="nucleotide sequence ID" value="NZ_BAABDH010000110.1"/>
</dbReference>
<keyword evidence="4" id="KW-0479">Metal-binding</keyword>
<proteinExistence type="inferred from homology"/>
<reference evidence="10" key="1">
    <citation type="journal article" date="2019" name="Int. J. Syst. Evol. Microbiol.">
        <title>The Global Catalogue of Microorganisms (GCM) 10K type strain sequencing project: providing services to taxonomists for standard genome sequencing and annotation.</title>
        <authorList>
            <consortium name="The Broad Institute Genomics Platform"/>
            <consortium name="The Broad Institute Genome Sequencing Center for Infectious Disease"/>
            <person name="Wu L."/>
            <person name="Ma J."/>
        </authorList>
    </citation>
    <scope>NUCLEOTIDE SEQUENCE [LARGE SCALE GENOMIC DNA]</scope>
    <source>
        <strain evidence="10">JCM 17214</strain>
    </source>
</reference>
<dbReference type="CDD" id="cd18743">
    <property type="entry name" value="PIN_VapC4-5_FitB-like"/>
    <property type="match status" value="1"/>
</dbReference>
<dbReference type="InterPro" id="IPR029060">
    <property type="entry name" value="PIN-like_dom_sf"/>
</dbReference>
<dbReference type="InterPro" id="IPR002716">
    <property type="entry name" value="PIN_dom"/>
</dbReference>
<gene>
    <name evidence="9" type="ORF">GCM10022406_37140</name>
</gene>
<dbReference type="Gene3D" id="3.40.50.1010">
    <property type="entry name" value="5'-nuclease"/>
    <property type="match status" value="1"/>
</dbReference>
<evidence type="ECO:0000256" key="2">
    <source>
        <dbReference type="ARBA" id="ARBA00022649"/>
    </source>
</evidence>
<feature type="domain" description="PIN" evidence="8">
    <location>
        <begin position="5"/>
        <end position="126"/>
    </location>
</feature>
<keyword evidence="10" id="KW-1185">Reference proteome</keyword>
<keyword evidence="5" id="KW-0378">Hydrolase</keyword>
<dbReference type="Pfam" id="PF01850">
    <property type="entry name" value="PIN"/>
    <property type="match status" value="1"/>
</dbReference>
<evidence type="ECO:0000256" key="4">
    <source>
        <dbReference type="ARBA" id="ARBA00022723"/>
    </source>
</evidence>
<comment type="caution">
    <text evidence="9">The sequence shown here is derived from an EMBL/GenBank/DDBJ whole genome shotgun (WGS) entry which is preliminary data.</text>
</comment>
<dbReference type="InterPro" id="IPR050556">
    <property type="entry name" value="Type_II_TA_system_RNase"/>
</dbReference>
<dbReference type="Proteomes" id="UP001499909">
    <property type="component" value="Unassembled WGS sequence"/>
</dbReference>
<protein>
    <submittedName>
        <fullName evidence="9">Type II toxin-antitoxin system VapC family toxin</fullName>
    </submittedName>
</protein>
<evidence type="ECO:0000256" key="1">
    <source>
        <dbReference type="ARBA" id="ARBA00001946"/>
    </source>
</evidence>
<evidence type="ECO:0000256" key="5">
    <source>
        <dbReference type="ARBA" id="ARBA00022801"/>
    </source>
</evidence>
<dbReference type="EMBL" id="BAABDH010000110">
    <property type="protein sequence ID" value="GAA3951911.1"/>
    <property type="molecule type" value="Genomic_DNA"/>
</dbReference>
<keyword evidence="6" id="KW-0460">Magnesium</keyword>